<protein>
    <recommendedName>
        <fullName evidence="1">GH64 domain-containing protein</fullName>
    </recommendedName>
</protein>
<dbReference type="InterPro" id="IPR032477">
    <property type="entry name" value="Glyco_hydro_64"/>
</dbReference>
<feature type="domain" description="GH64" evidence="1">
    <location>
        <begin position="1"/>
        <end position="125"/>
    </location>
</feature>
<evidence type="ECO:0000313" key="3">
    <source>
        <dbReference type="Proteomes" id="UP000270866"/>
    </source>
</evidence>
<dbReference type="Pfam" id="PF16483">
    <property type="entry name" value="Glyco_hydro_64"/>
    <property type="match status" value="1"/>
</dbReference>
<dbReference type="Proteomes" id="UP000270866">
    <property type="component" value="Unassembled WGS sequence"/>
</dbReference>
<sequence>MRDPNANVSWGFVEFTYIKNLLYANISSVDFVGIVLGMKLVTIDGGIHTTAGLEADAVTKICDDLVEQSKIDNFEWTSLCIADTTGKPIRVLSPGNQYDTDPSIFASYWKTYVDKVWERYTTRIS</sequence>
<dbReference type="PANTHER" id="PTHR38165:SF1">
    <property type="entry name" value="GLUCANASE B"/>
    <property type="match status" value="1"/>
</dbReference>
<proteinExistence type="predicted"/>
<dbReference type="Gene3D" id="2.60.110.10">
    <property type="entry name" value="Thaumatin"/>
    <property type="match status" value="1"/>
</dbReference>
<accession>A0A3L6MT03</accession>
<comment type="caution">
    <text evidence="2">The sequence shown here is derived from an EMBL/GenBank/DDBJ whole genome shotgun (WGS) entry which is preliminary data.</text>
</comment>
<gene>
    <name evidence="2" type="ORF">BFJ65_g17601</name>
</gene>
<dbReference type="InterPro" id="IPR037398">
    <property type="entry name" value="Glyco_hydro_64_fam"/>
</dbReference>
<dbReference type="PANTHER" id="PTHR38165">
    <property type="match status" value="1"/>
</dbReference>
<evidence type="ECO:0000313" key="2">
    <source>
        <dbReference type="EMBL" id="RKK07395.1"/>
    </source>
</evidence>
<dbReference type="EMBL" id="MRCU01000016">
    <property type="protein sequence ID" value="RKK07395.1"/>
    <property type="molecule type" value="Genomic_DNA"/>
</dbReference>
<organism evidence="2 3">
    <name type="scientific">Fusarium oxysporum f. sp. cepae</name>
    <dbReference type="NCBI Taxonomy" id="396571"/>
    <lineage>
        <taxon>Eukaryota</taxon>
        <taxon>Fungi</taxon>
        <taxon>Dikarya</taxon>
        <taxon>Ascomycota</taxon>
        <taxon>Pezizomycotina</taxon>
        <taxon>Sordariomycetes</taxon>
        <taxon>Hypocreomycetidae</taxon>
        <taxon>Hypocreales</taxon>
        <taxon>Nectriaceae</taxon>
        <taxon>Fusarium</taxon>
        <taxon>Fusarium oxysporum species complex</taxon>
    </lineage>
</organism>
<evidence type="ECO:0000259" key="1">
    <source>
        <dbReference type="PROSITE" id="PS52006"/>
    </source>
</evidence>
<dbReference type="InterPro" id="IPR037176">
    <property type="entry name" value="Osmotin/thaumatin-like_sf"/>
</dbReference>
<reference evidence="2 3" key="1">
    <citation type="journal article" date="2018" name="Sci. Rep.">
        <title>Characterisation of pathogen-specific regions and novel effector candidates in Fusarium oxysporum f. sp. cepae.</title>
        <authorList>
            <person name="Armitage A.D."/>
            <person name="Taylor A."/>
            <person name="Sobczyk M.K."/>
            <person name="Baxter L."/>
            <person name="Greenfield B.P."/>
            <person name="Bates H.J."/>
            <person name="Wilson F."/>
            <person name="Jackson A.C."/>
            <person name="Ott S."/>
            <person name="Harrison R.J."/>
            <person name="Clarkson J.P."/>
        </authorList>
    </citation>
    <scope>NUCLEOTIDE SEQUENCE [LARGE SCALE GENOMIC DNA]</scope>
    <source>
        <strain evidence="2 3">FoC_Fus2</strain>
    </source>
</reference>
<name>A0A3L6MT03_FUSOX</name>
<dbReference type="AlphaFoldDB" id="A0A3L6MT03"/>
<dbReference type="PROSITE" id="PS52006">
    <property type="entry name" value="GH64"/>
    <property type="match status" value="1"/>
</dbReference>